<proteinExistence type="predicted"/>
<evidence type="ECO:0000313" key="1">
    <source>
        <dbReference type="EMBL" id="CAB4934912.1"/>
    </source>
</evidence>
<reference evidence="1" key="1">
    <citation type="submission" date="2020-05" db="EMBL/GenBank/DDBJ databases">
        <authorList>
            <person name="Chiriac C."/>
            <person name="Salcher M."/>
            <person name="Ghai R."/>
            <person name="Kavagutti S V."/>
        </authorList>
    </citation>
    <scope>NUCLEOTIDE SEQUENCE</scope>
</reference>
<protein>
    <submittedName>
        <fullName evidence="1">Unannotated protein</fullName>
    </submittedName>
</protein>
<accession>A0A6J7IX56</accession>
<gene>
    <name evidence="1" type="ORF">UFOPK3684_01162</name>
</gene>
<organism evidence="1">
    <name type="scientific">freshwater metagenome</name>
    <dbReference type="NCBI Taxonomy" id="449393"/>
    <lineage>
        <taxon>unclassified sequences</taxon>
        <taxon>metagenomes</taxon>
        <taxon>ecological metagenomes</taxon>
    </lineage>
</organism>
<dbReference type="EMBL" id="CAFBMZ010000099">
    <property type="protein sequence ID" value="CAB4934912.1"/>
    <property type="molecule type" value="Genomic_DNA"/>
</dbReference>
<dbReference type="SUPFAM" id="SSF101898">
    <property type="entry name" value="NHL repeat"/>
    <property type="match status" value="1"/>
</dbReference>
<name>A0A6J7IX56_9ZZZZ</name>
<dbReference type="AlphaFoldDB" id="A0A6J7IX56"/>
<sequence length="395" mass="41129">MKRLFQTVIVLLILSLPSSMAAPQQIAVKPLTFLTTLGTTSQVAGVLTKGSQIYIFGNTDNGPFIRAIDPSGKELWRVVLDSDQPAIATAGAIDGAGNIWVAGSTSLKSAVPTPAQSLAPINPDGELGVIQETTHGLDAVALWEIPAGGTTPNLFTAKQQSEVLITAVAADKNGLTLAGVAATEKGSSGFFVNTNFAGEFMQSVRIGTQATGINATVRHRDGSKTLIGNSAETLGGKKLAGISDGVIIKVDAKDVVTQIVRSSEAKANRSWDSASTSLLFGGSIIKGTQIQSAVTKFSTSYSPQWTARFASTGATFTFGTDRAFFASTSPISTLRAWAPKSARPLLLTFDTKGLISAAFSAPLRQSDVFGLIESKEIGLIALTTSEGVISAYVAK</sequence>